<dbReference type="RefSeq" id="WP_139182893.1">
    <property type="nucleotide sequence ID" value="NZ_FNJR01000002.1"/>
</dbReference>
<sequence>MPESSPGAAHRWSRDAATSRHGEPPVPTAGPGAFTTRRPRREAGRTGPEEVRADAALTEIMPALGQGRFTHWRGTLPLSAAVQRRPGRSKLPGRPAQATAPDERPSTALLDRVLAGLRTL</sequence>
<evidence type="ECO:0000256" key="1">
    <source>
        <dbReference type="SAM" id="MobiDB-lite"/>
    </source>
</evidence>
<keyword evidence="3" id="KW-1185">Reference proteome</keyword>
<dbReference type="STRING" id="405564.SAMN04487905_1024"/>
<evidence type="ECO:0000313" key="3">
    <source>
        <dbReference type="Proteomes" id="UP000199497"/>
    </source>
</evidence>
<feature type="compositionally biased region" description="Basic and acidic residues" evidence="1">
    <location>
        <begin position="12"/>
        <end position="23"/>
    </location>
</feature>
<proteinExistence type="predicted"/>
<organism evidence="2 3">
    <name type="scientific">Actinopolyspora xinjiangensis</name>
    <dbReference type="NCBI Taxonomy" id="405564"/>
    <lineage>
        <taxon>Bacteria</taxon>
        <taxon>Bacillati</taxon>
        <taxon>Actinomycetota</taxon>
        <taxon>Actinomycetes</taxon>
        <taxon>Actinopolysporales</taxon>
        <taxon>Actinopolysporaceae</taxon>
        <taxon>Actinopolyspora</taxon>
    </lineage>
</organism>
<dbReference type="OrthoDB" id="5195890at2"/>
<feature type="compositionally biased region" description="Basic and acidic residues" evidence="1">
    <location>
        <begin position="41"/>
        <end position="53"/>
    </location>
</feature>
<gene>
    <name evidence="2" type="ORF">SAMN04487905_1024</name>
</gene>
<feature type="region of interest" description="Disordered" evidence="1">
    <location>
        <begin position="1"/>
        <end position="54"/>
    </location>
</feature>
<protein>
    <submittedName>
        <fullName evidence="2">Uncharacterized protein</fullName>
    </submittedName>
</protein>
<name>A0A1H0PYT0_9ACTN</name>
<dbReference type="AlphaFoldDB" id="A0A1H0PYT0"/>
<accession>A0A1H0PYT0</accession>
<evidence type="ECO:0000313" key="2">
    <source>
        <dbReference type="EMBL" id="SDP10337.1"/>
    </source>
</evidence>
<dbReference type="Proteomes" id="UP000199497">
    <property type="component" value="Unassembled WGS sequence"/>
</dbReference>
<feature type="region of interest" description="Disordered" evidence="1">
    <location>
        <begin position="80"/>
        <end position="106"/>
    </location>
</feature>
<reference evidence="3" key="1">
    <citation type="submission" date="2016-10" db="EMBL/GenBank/DDBJ databases">
        <authorList>
            <person name="Varghese N."/>
            <person name="Submissions S."/>
        </authorList>
    </citation>
    <scope>NUCLEOTIDE SEQUENCE [LARGE SCALE GENOMIC DNA]</scope>
    <source>
        <strain evidence="3">DSM 46732</strain>
    </source>
</reference>
<dbReference type="EMBL" id="FNJR01000002">
    <property type="protein sequence ID" value="SDP10337.1"/>
    <property type="molecule type" value="Genomic_DNA"/>
</dbReference>